<gene>
    <name evidence="1" type="ORF">OG2516_10296</name>
</gene>
<comment type="caution">
    <text evidence="1">The sequence shown here is derived from an EMBL/GenBank/DDBJ whole genome shotgun (WGS) entry which is preliminary data.</text>
</comment>
<evidence type="ECO:0000313" key="1">
    <source>
        <dbReference type="EMBL" id="EAR52845.1"/>
    </source>
</evidence>
<protein>
    <recommendedName>
        <fullName evidence="3">Lipoprotein</fullName>
    </recommendedName>
</protein>
<dbReference type="eggNOG" id="ENOG5033MN4">
    <property type="taxonomic scope" value="Bacteria"/>
</dbReference>
<reference evidence="1 2" key="1">
    <citation type="journal article" date="2010" name="J. Bacteriol.">
        <title>Genome sequences of Oceanicola granulosus HTCC2516(T) and Oceanicola batsensis HTCC2597(TDelta).</title>
        <authorList>
            <person name="Thrash J.C."/>
            <person name="Cho J.C."/>
            <person name="Vergin K.L."/>
            <person name="Giovannoni S.J."/>
        </authorList>
    </citation>
    <scope>NUCLEOTIDE SEQUENCE [LARGE SCALE GENOMIC DNA]</scope>
    <source>
        <strain evidence="2">ATCC BAA-861 / DSM 15982 / KCTC 12143 / HTCC2516</strain>
    </source>
</reference>
<dbReference type="PROSITE" id="PS51257">
    <property type="entry name" value="PROKAR_LIPOPROTEIN"/>
    <property type="match status" value="1"/>
</dbReference>
<evidence type="ECO:0008006" key="3">
    <source>
        <dbReference type="Google" id="ProtNLM"/>
    </source>
</evidence>
<proteinExistence type="predicted"/>
<dbReference type="STRING" id="314256.OG2516_10296"/>
<keyword evidence="2" id="KW-1185">Reference proteome</keyword>
<name>Q2CKE4_OCEGH</name>
<dbReference type="AlphaFoldDB" id="Q2CKE4"/>
<dbReference type="EMBL" id="AAOT01000001">
    <property type="protein sequence ID" value="EAR52845.1"/>
    <property type="molecule type" value="Genomic_DNA"/>
</dbReference>
<dbReference type="HOGENOM" id="CLU_159312_0_0_5"/>
<accession>Q2CKE4</accession>
<sequence length="130" mass="13907">MKVAAALAALIGVAACEDGVLEPHELELQNIRRISQVTYQEVPFAAGALHIVAPDGDRMRTYKLVPCHGGERICAGSAHGRAGTMLQGQEYLAVSGAYHNTTFYLSPGGDGFLRQGHREVPLAWATVTPH</sequence>
<dbReference type="Proteomes" id="UP000003635">
    <property type="component" value="Unassembled WGS sequence"/>
</dbReference>
<evidence type="ECO:0000313" key="2">
    <source>
        <dbReference type="Proteomes" id="UP000003635"/>
    </source>
</evidence>
<organism evidence="1 2">
    <name type="scientific">Oceanicola granulosus (strain ATCC BAA-861 / DSM 15982 / KCTC 12143 / HTCC2516)</name>
    <dbReference type="NCBI Taxonomy" id="314256"/>
    <lineage>
        <taxon>Bacteria</taxon>
        <taxon>Pseudomonadati</taxon>
        <taxon>Pseudomonadota</taxon>
        <taxon>Alphaproteobacteria</taxon>
        <taxon>Rhodobacterales</taxon>
        <taxon>Roseobacteraceae</taxon>
        <taxon>Oceanicola</taxon>
    </lineage>
</organism>